<organism evidence="2 3">
    <name type="scientific">Lithocarpus litseifolius</name>
    <dbReference type="NCBI Taxonomy" id="425828"/>
    <lineage>
        <taxon>Eukaryota</taxon>
        <taxon>Viridiplantae</taxon>
        <taxon>Streptophyta</taxon>
        <taxon>Embryophyta</taxon>
        <taxon>Tracheophyta</taxon>
        <taxon>Spermatophyta</taxon>
        <taxon>Magnoliopsida</taxon>
        <taxon>eudicotyledons</taxon>
        <taxon>Gunneridae</taxon>
        <taxon>Pentapetalae</taxon>
        <taxon>rosids</taxon>
        <taxon>fabids</taxon>
        <taxon>Fagales</taxon>
        <taxon>Fagaceae</taxon>
        <taxon>Lithocarpus</taxon>
    </lineage>
</organism>
<protein>
    <submittedName>
        <fullName evidence="2">Uncharacterized protein</fullName>
    </submittedName>
</protein>
<keyword evidence="3" id="KW-1185">Reference proteome</keyword>
<dbReference type="AlphaFoldDB" id="A0AAW2DSK7"/>
<feature type="compositionally biased region" description="Basic and acidic residues" evidence="1">
    <location>
        <begin position="20"/>
        <end position="30"/>
    </location>
</feature>
<sequence length="411" mass="47038">MASSGEKKNKGKAPVQGYPQDKRLPERSFVMHESASSKGNQREAISLQESVPTEEAHSSSNNMVDVLQESCNKESHGVYSNFLYSTRTILDLLHSAYILQNNDLFQRTLKTIKNHLVNLEAKNDHITSLLSGKEEICSMDKTVLMGICFARLSLKTQALVRSAVANLPSEIQVCILGSKAMTESLDQWFRHLRILVTTRHPDPDDSDHVNDALSLARWEAYFGSSLRVYERAKHPFPGLLINFSDVSEDEVEDNQMNPHWLSQMFEYGFVRFIKLTSHNQVNQLPLIIKQTITIVKSPFVSIRCWSTIPKWEMDNWATVQPSRHLVLIGGYSHQGRISIFSTRPYFESTPQLSWVHNCDPRRFMIPGTDPIYEPLNYCGLCEQFTTFYEHPCNDDPPWESPDDDFSGSFNW</sequence>
<evidence type="ECO:0000313" key="2">
    <source>
        <dbReference type="EMBL" id="KAL0013747.1"/>
    </source>
</evidence>
<feature type="region of interest" description="Disordered" evidence="1">
    <location>
        <begin position="1"/>
        <end position="61"/>
    </location>
</feature>
<gene>
    <name evidence="2" type="ORF">SO802_000816</name>
</gene>
<evidence type="ECO:0000313" key="3">
    <source>
        <dbReference type="Proteomes" id="UP001459277"/>
    </source>
</evidence>
<accession>A0AAW2DSK7</accession>
<dbReference type="Proteomes" id="UP001459277">
    <property type="component" value="Unassembled WGS sequence"/>
</dbReference>
<comment type="caution">
    <text evidence="2">The sequence shown here is derived from an EMBL/GenBank/DDBJ whole genome shotgun (WGS) entry which is preliminary data.</text>
</comment>
<evidence type="ECO:0000256" key="1">
    <source>
        <dbReference type="SAM" id="MobiDB-lite"/>
    </source>
</evidence>
<dbReference type="EMBL" id="JAZDWU010000001">
    <property type="protein sequence ID" value="KAL0013747.1"/>
    <property type="molecule type" value="Genomic_DNA"/>
</dbReference>
<proteinExistence type="predicted"/>
<name>A0AAW2DSK7_9ROSI</name>
<reference evidence="2 3" key="1">
    <citation type="submission" date="2024-01" db="EMBL/GenBank/DDBJ databases">
        <title>A telomere-to-telomere, gap-free genome of sweet tea (Lithocarpus litseifolius).</title>
        <authorList>
            <person name="Zhou J."/>
        </authorList>
    </citation>
    <scope>NUCLEOTIDE SEQUENCE [LARGE SCALE GENOMIC DNA]</scope>
    <source>
        <strain evidence="2">Zhou-2022a</strain>
        <tissue evidence="2">Leaf</tissue>
    </source>
</reference>